<evidence type="ECO:0000313" key="4">
    <source>
        <dbReference type="Proteomes" id="UP001050691"/>
    </source>
</evidence>
<evidence type="ECO:0000256" key="2">
    <source>
        <dbReference type="SAM" id="Phobius"/>
    </source>
</evidence>
<feature type="transmembrane region" description="Helical" evidence="2">
    <location>
        <begin position="42"/>
        <end position="67"/>
    </location>
</feature>
<comment type="caution">
    <text evidence="3">The sequence shown here is derived from an EMBL/GenBank/DDBJ whole genome shotgun (WGS) entry which is preliminary data.</text>
</comment>
<name>A0AAV5AI10_9AGAM</name>
<evidence type="ECO:0000256" key="1">
    <source>
        <dbReference type="SAM" id="MobiDB-lite"/>
    </source>
</evidence>
<proteinExistence type="predicted"/>
<feature type="compositionally biased region" description="Polar residues" evidence="1">
    <location>
        <begin position="150"/>
        <end position="166"/>
    </location>
</feature>
<feature type="transmembrane region" description="Helical" evidence="2">
    <location>
        <begin position="79"/>
        <end position="99"/>
    </location>
</feature>
<feature type="transmembrane region" description="Helical" evidence="2">
    <location>
        <begin position="275"/>
        <end position="300"/>
    </location>
</feature>
<organism evidence="3 4">
    <name type="scientific">Clathrus columnatus</name>
    <dbReference type="NCBI Taxonomy" id="1419009"/>
    <lineage>
        <taxon>Eukaryota</taxon>
        <taxon>Fungi</taxon>
        <taxon>Dikarya</taxon>
        <taxon>Basidiomycota</taxon>
        <taxon>Agaricomycotina</taxon>
        <taxon>Agaricomycetes</taxon>
        <taxon>Phallomycetidae</taxon>
        <taxon>Phallales</taxon>
        <taxon>Clathraceae</taxon>
        <taxon>Clathrus</taxon>
    </lineage>
</organism>
<keyword evidence="2" id="KW-1133">Transmembrane helix</keyword>
<evidence type="ECO:0008006" key="5">
    <source>
        <dbReference type="Google" id="ProtNLM"/>
    </source>
</evidence>
<evidence type="ECO:0000313" key="3">
    <source>
        <dbReference type="EMBL" id="GJJ14025.1"/>
    </source>
</evidence>
<dbReference type="EMBL" id="BPWL01000009">
    <property type="protein sequence ID" value="GJJ14025.1"/>
    <property type="molecule type" value="Genomic_DNA"/>
</dbReference>
<protein>
    <recommendedName>
        <fullName evidence="5">Protein S-acyltransferase</fullName>
    </recommendedName>
</protein>
<keyword evidence="4" id="KW-1185">Reference proteome</keyword>
<dbReference type="GO" id="GO:0016409">
    <property type="term" value="F:palmitoyltransferase activity"/>
    <property type="evidence" value="ECO:0007669"/>
    <property type="project" value="InterPro"/>
</dbReference>
<sequence>MPFSGGGSSTRNSCTSCSDIINESRERHARKDGRQPWLARKLAVAIVIGLVGYTYYVYVVTFCIPMVQQHRNALGNKRIGIAFLVTFNILFLMFVWTYAKVVFTSPGYALEHTHPTPPPVSRTPEPYRADNYNTATDSRAYDDESHLTEDQNSVPRQSTDINMSESRYSRPSVGRGDDLQTSPMDTLPPVAAGRAARDIGNIDIEEGLPPPFYSRRPPTHPVLSPEFRYCTRDGIVKPMRTHHCRACGTCILNVLVMYARLGTLDPEPRVNAQHFVILGLSFIFTLFPLLLLMSQVYLVVFNMTTVEHLHVQRMQERESGILAEMTGHGLLCSGSRDGPRQRQRRHRPDISNLKRPYWPWEAFILRRQIREQWDREWGKLGTEGNIWWLGSKRANWEATMGKSKWSWFCDGLYYPRNPRFDPEGRWRRRPDWPEGLR</sequence>
<gene>
    <name evidence="3" type="ORF">Clacol_008282</name>
</gene>
<dbReference type="InterPro" id="IPR039859">
    <property type="entry name" value="PFA4/ZDH16/20/ERF2-like"/>
</dbReference>
<accession>A0AAV5AI10</accession>
<keyword evidence="2" id="KW-0812">Transmembrane</keyword>
<keyword evidence="2" id="KW-0472">Membrane</keyword>
<dbReference type="PANTHER" id="PTHR12246">
    <property type="entry name" value="PALMITOYLTRANSFERASE ZDHHC16"/>
    <property type="match status" value="1"/>
</dbReference>
<dbReference type="PROSITE" id="PS50216">
    <property type="entry name" value="DHHC"/>
    <property type="match status" value="1"/>
</dbReference>
<feature type="region of interest" description="Disordered" evidence="1">
    <location>
        <begin position="111"/>
        <end position="188"/>
    </location>
</feature>
<dbReference type="Proteomes" id="UP001050691">
    <property type="component" value="Unassembled WGS sequence"/>
</dbReference>
<reference evidence="3" key="1">
    <citation type="submission" date="2021-10" db="EMBL/GenBank/DDBJ databases">
        <title>De novo Genome Assembly of Clathrus columnatus (Basidiomycota, Fungi) Using Illumina and Nanopore Sequence Data.</title>
        <authorList>
            <person name="Ogiso-Tanaka E."/>
            <person name="Itagaki H."/>
            <person name="Hosoya T."/>
            <person name="Hosaka K."/>
        </authorList>
    </citation>
    <scope>NUCLEOTIDE SEQUENCE</scope>
    <source>
        <strain evidence="3">MO-923</strain>
    </source>
</reference>
<dbReference type="AlphaFoldDB" id="A0AAV5AI10"/>
<feature type="compositionally biased region" description="Basic and acidic residues" evidence="1">
    <location>
        <begin position="139"/>
        <end position="149"/>
    </location>
</feature>